<comment type="caution">
    <text evidence="1">The sequence shown here is derived from an EMBL/GenBank/DDBJ whole genome shotgun (WGS) entry which is preliminary data.</text>
</comment>
<dbReference type="AlphaFoldDB" id="A0A3R8RPQ3"/>
<evidence type="ECO:0000313" key="1">
    <source>
        <dbReference type="EMBL" id="RRR17678.1"/>
    </source>
</evidence>
<protein>
    <recommendedName>
        <fullName evidence="3">ESX secretion-associated protein EspG</fullName>
    </recommendedName>
</protein>
<dbReference type="GeneID" id="78121976"/>
<dbReference type="RefSeq" id="WP_126988332.1">
    <property type="nucleotide sequence ID" value="NZ_JALXWX010000020.1"/>
</dbReference>
<evidence type="ECO:0000313" key="2">
    <source>
        <dbReference type="Proteomes" id="UP000274327"/>
    </source>
</evidence>
<reference evidence="1 2" key="1">
    <citation type="submission" date="2018-07" db="EMBL/GenBank/DDBJ databases">
        <title>Brachybacteriurn paraconglorneratum KCTC 9916.</title>
        <authorList>
            <person name="Li Y."/>
        </authorList>
    </citation>
    <scope>NUCLEOTIDE SEQUENCE [LARGE SCALE GENOMIC DNA]</scope>
    <source>
        <strain evidence="1 2">KCTC 9916</strain>
    </source>
</reference>
<organism evidence="1 2">
    <name type="scientific">Brachybacterium paraconglomeratum</name>
    <dbReference type="NCBI Taxonomy" id="173362"/>
    <lineage>
        <taxon>Bacteria</taxon>
        <taxon>Bacillati</taxon>
        <taxon>Actinomycetota</taxon>
        <taxon>Actinomycetes</taxon>
        <taxon>Micrococcales</taxon>
        <taxon>Dermabacteraceae</taxon>
        <taxon>Brachybacterium</taxon>
    </lineage>
</organism>
<evidence type="ECO:0008006" key="3">
    <source>
        <dbReference type="Google" id="ProtNLM"/>
    </source>
</evidence>
<sequence length="270" mass="28489">MLIREDVEAAAAVLRGAGDGEPGLLLTLTDEQIAGLDGTGRAQFVAEPWLAEHAPAERSEQRELVARAGVRALLAAERIYEVIDPATGRPRLQAEPAIAGCLLLRRTAPTFTTAERTVQSDHGPEVHRLHHYVHPDGVLEEEVTPSGLHRFTPLREEQAAARLAVVLDREGAAGRGGGAGAPEDQVLVRESELAGGHPLAARLAAARALVVLTKVRADDGAVRQVSVAAGGDEVLLMEAQDPTAPDPPLQARPLDADKVRALAVEVLTGI</sequence>
<gene>
    <name evidence="1" type="ORF">DS079_13205</name>
</gene>
<dbReference type="Proteomes" id="UP000274327">
    <property type="component" value="Unassembled WGS sequence"/>
</dbReference>
<accession>A0A3R8RPQ3</accession>
<name>A0A3R8RPQ3_9MICO</name>
<dbReference type="EMBL" id="QOCI01000011">
    <property type="protein sequence ID" value="RRR17678.1"/>
    <property type="molecule type" value="Genomic_DNA"/>
</dbReference>
<proteinExistence type="predicted"/>
<keyword evidence="2" id="KW-1185">Reference proteome</keyword>